<keyword evidence="2" id="KW-1185">Reference proteome</keyword>
<dbReference type="AlphaFoldDB" id="A0AAN9QH51"/>
<evidence type="ECO:0000313" key="2">
    <source>
        <dbReference type="Proteomes" id="UP001374584"/>
    </source>
</evidence>
<sequence>MFIHEAKGEQGEEGQAPSDLGDVASYAFEFISRDKVGEFVSTFSVTLKKKIVEVIVASLPSVEHGPTLQPTPTTSEAMLIDPRPSLFPLLGLIYRGKDDPH</sequence>
<protein>
    <submittedName>
        <fullName evidence="1">Uncharacterized protein</fullName>
    </submittedName>
</protein>
<comment type="caution">
    <text evidence="1">The sequence shown here is derived from an EMBL/GenBank/DDBJ whole genome shotgun (WGS) entry which is preliminary data.</text>
</comment>
<reference evidence="1 2" key="1">
    <citation type="submission" date="2024-01" db="EMBL/GenBank/DDBJ databases">
        <title>The genomes of 5 underutilized Papilionoideae crops provide insights into root nodulation and disease resistanc.</title>
        <authorList>
            <person name="Jiang F."/>
        </authorList>
    </citation>
    <scope>NUCLEOTIDE SEQUENCE [LARGE SCALE GENOMIC DNA]</scope>
    <source>
        <strain evidence="1">JINMINGXINNONG_FW02</strain>
        <tissue evidence="1">Leaves</tissue>
    </source>
</reference>
<accession>A0AAN9QH51</accession>
<name>A0AAN9QH51_PHACN</name>
<dbReference type="Proteomes" id="UP001374584">
    <property type="component" value="Unassembled WGS sequence"/>
</dbReference>
<dbReference type="EMBL" id="JAYMYR010000010">
    <property type="protein sequence ID" value="KAK7335147.1"/>
    <property type="molecule type" value="Genomic_DNA"/>
</dbReference>
<organism evidence="1 2">
    <name type="scientific">Phaseolus coccineus</name>
    <name type="common">Scarlet runner bean</name>
    <name type="synonym">Phaseolus multiflorus</name>
    <dbReference type="NCBI Taxonomy" id="3886"/>
    <lineage>
        <taxon>Eukaryota</taxon>
        <taxon>Viridiplantae</taxon>
        <taxon>Streptophyta</taxon>
        <taxon>Embryophyta</taxon>
        <taxon>Tracheophyta</taxon>
        <taxon>Spermatophyta</taxon>
        <taxon>Magnoliopsida</taxon>
        <taxon>eudicotyledons</taxon>
        <taxon>Gunneridae</taxon>
        <taxon>Pentapetalae</taxon>
        <taxon>rosids</taxon>
        <taxon>fabids</taxon>
        <taxon>Fabales</taxon>
        <taxon>Fabaceae</taxon>
        <taxon>Papilionoideae</taxon>
        <taxon>50 kb inversion clade</taxon>
        <taxon>NPAAA clade</taxon>
        <taxon>indigoferoid/millettioid clade</taxon>
        <taxon>Phaseoleae</taxon>
        <taxon>Phaseolus</taxon>
    </lineage>
</organism>
<gene>
    <name evidence="1" type="ORF">VNO80_26923</name>
</gene>
<proteinExistence type="predicted"/>
<evidence type="ECO:0000313" key="1">
    <source>
        <dbReference type="EMBL" id="KAK7335147.1"/>
    </source>
</evidence>